<feature type="domain" description="Major facilitator superfamily (MFS) profile" evidence="8">
    <location>
        <begin position="10"/>
        <end position="386"/>
    </location>
</feature>
<dbReference type="PROSITE" id="PS00216">
    <property type="entry name" value="SUGAR_TRANSPORT_1"/>
    <property type="match status" value="1"/>
</dbReference>
<keyword evidence="6 7" id="KW-0472">Membrane</keyword>
<dbReference type="AlphaFoldDB" id="A0A1T5IY09"/>
<sequence>MINTKIYTPQFWLVCVSSLLFFASFNMIVPELPAYLSKLGGANYKGLIIALFTVTAMLSRPFSGKLADKIGRVPVMMFGSAVCFICSLVYPVLTSISGFLLLRLVHGFSTGFTPTGQSAYLSDIIPAQRRGEAMGLLGTAGTLGSACGPAVGGTIANNFGLNAMFYCSSAFAILSILILAGIRETLSDKHKFHVSVLKVKGHDLFEPRVWVPCIVMGLSAYAYGAMYTMMPDIGEFMGIKNKGGLFAYLTIASLLVRLLGGKASDRWGRKPVLRVSTSLIAIAMLVIAFADSLGMLICGVVMYGFAQGATSPTLLAWATDLSHEHHKGRGVASLYIFMELGIGVGALTSGIIYGNNPTNFFAIFTVCCAFAAMAFIFLMLHRPSIKATS</sequence>
<dbReference type="PANTHER" id="PTHR23531">
    <property type="entry name" value="QUINOLENE RESISTANCE PROTEIN NORA"/>
    <property type="match status" value="1"/>
</dbReference>
<dbReference type="CDD" id="cd17489">
    <property type="entry name" value="MFS_YfcJ_like"/>
    <property type="match status" value="1"/>
</dbReference>
<dbReference type="PROSITE" id="PS50850">
    <property type="entry name" value="MFS"/>
    <property type="match status" value="1"/>
</dbReference>
<comment type="similarity">
    <text evidence="3">Belongs to the major facilitator superfamily. TCR/Tet family.</text>
</comment>
<feature type="transmembrane region" description="Helical" evidence="7">
    <location>
        <begin position="163"/>
        <end position="182"/>
    </location>
</feature>
<feature type="transmembrane region" description="Helical" evidence="7">
    <location>
        <begin position="360"/>
        <end position="380"/>
    </location>
</feature>
<evidence type="ECO:0000313" key="9">
    <source>
        <dbReference type="EMBL" id="SKC44099.1"/>
    </source>
</evidence>
<evidence type="ECO:0000256" key="4">
    <source>
        <dbReference type="ARBA" id="ARBA00022692"/>
    </source>
</evidence>
<evidence type="ECO:0000313" key="10">
    <source>
        <dbReference type="Proteomes" id="UP000190961"/>
    </source>
</evidence>
<feature type="transmembrane region" description="Helical" evidence="7">
    <location>
        <begin position="242"/>
        <end position="260"/>
    </location>
</feature>
<comment type="function">
    <text evidence="1">Resistance to tetracycline by an active tetracycline efflux. This is an energy-dependent process that decreases the accumulation of the antibiotic in whole cells. This protein functions as a metal-tetracycline/H(+) antiporter.</text>
</comment>
<evidence type="ECO:0000259" key="8">
    <source>
        <dbReference type="PROSITE" id="PS50850"/>
    </source>
</evidence>
<name>A0A1T5IY09_9BACT</name>
<feature type="transmembrane region" description="Helical" evidence="7">
    <location>
        <begin position="209"/>
        <end position="230"/>
    </location>
</feature>
<dbReference type="Proteomes" id="UP000190961">
    <property type="component" value="Unassembled WGS sequence"/>
</dbReference>
<dbReference type="InterPro" id="IPR005829">
    <property type="entry name" value="Sugar_transporter_CS"/>
</dbReference>
<dbReference type="Gene3D" id="1.20.1250.20">
    <property type="entry name" value="MFS general substrate transporter like domains"/>
    <property type="match status" value="2"/>
</dbReference>
<feature type="transmembrane region" description="Helical" evidence="7">
    <location>
        <begin position="42"/>
        <end position="63"/>
    </location>
</feature>
<keyword evidence="4 7" id="KW-0812">Transmembrane</keyword>
<evidence type="ECO:0000256" key="5">
    <source>
        <dbReference type="ARBA" id="ARBA00022989"/>
    </source>
</evidence>
<gene>
    <name evidence="9" type="ORF">SAMN05660236_0537</name>
</gene>
<evidence type="ECO:0000256" key="7">
    <source>
        <dbReference type="SAM" id="Phobius"/>
    </source>
</evidence>
<keyword evidence="10" id="KW-1185">Reference proteome</keyword>
<reference evidence="9 10" key="1">
    <citation type="submission" date="2017-02" db="EMBL/GenBank/DDBJ databases">
        <authorList>
            <person name="Peterson S.W."/>
        </authorList>
    </citation>
    <scope>NUCLEOTIDE SEQUENCE [LARGE SCALE GENOMIC DNA]</scope>
    <source>
        <strain evidence="9 10">DSM 25262</strain>
    </source>
</reference>
<evidence type="ECO:0000256" key="1">
    <source>
        <dbReference type="ARBA" id="ARBA00003279"/>
    </source>
</evidence>
<dbReference type="InterPro" id="IPR020846">
    <property type="entry name" value="MFS_dom"/>
</dbReference>
<organism evidence="9 10">
    <name type="scientific">Ohtaekwangia koreensis</name>
    <dbReference type="NCBI Taxonomy" id="688867"/>
    <lineage>
        <taxon>Bacteria</taxon>
        <taxon>Pseudomonadati</taxon>
        <taxon>Bacteroidota</taxon>
        <taxon>Cytophagia</taxon>
        <taxon>Cytophagales</taxon>
        <taxon>Fulvivirgaceae</taxon>
        <taxon>Ohtaekwangia</taxon>
    </lineage>
</organism>
<comment type="subcellular location">
    <subcellularLocation>
        <location evidence="2">Membrane</location>
        <topology evidence="2">Multi-pass membrane protein</topology>
    </subcellularLocation>
</comment>
<dbReference type="InterPro" id="IPR036259">
    <property type="entry name" value="MFS_trans_sf"/>
</dbReference>
<proteinExistence type="inferred from homology"/>
<dbReference type="GO" id="GO:0016020">
    <property type="term" value="C:membrane"/>
    <property type="evidence" value="ECO:0007669"/>
    <property type="project" value="UniProtKB-SubCell"/>
</dbReference>
<feature type="transmembrane region" description="Helical" evidence="7">
    <location>
        <begin position="12"/>
        <end position="30"/>
    </location>
</feature>
<feature type="transmembrane region" description="Helical" evidence="7">
    <location>
        <begin position="330"/>
        <end position="354"/>
    </location>
</feature>
<protein>
    <submittedName>
        <fullName evidence="9">Predicted arabinose efflux permease, MFS family</fullName>
    </submittedName>
</protein>
<dbReference type="PANTHER" id="PTHR23531:SF1">
    <property type="entry name" value="QUINOLENE RESISTANCE PROTEIN NORA"/>
    <property type="match status" value="1"/>
</dbReference>
<dbReference type="InterPro" id="IPR004896">
    <property type="entry name" value="PucC-rel"/>
</dbReference>
<keyword evidence="5 7" id="KW-1133">Transmembrane helix</keyword>
<dbReference type="SUPFAM" id="SSF103473">
    <property type="entry name" value="MFS general substrate transporter"/>
    <property type="match status" value="1"/>
</dbReference>
<dbReference type="InterPro" id="IPR011701">
    <property type="entry name" value="MFS"/>
</dbReference>
<dbReference type="InterPro" id="IPR052714">
    <property type="entry name" value="MFS_Exporter"/>
</dbReference>
<dbReference type="PRINTS" id="PR01035">
    <property type="entry name" value="TCRTETA"/>
</dbReference>
<dbReference type="RefSeq" id="WP_317043544.1">
    <property type="nucleotide sequence ID" value="NZ_FUZU01000001.1"/>
</dbReference>
<accession>A0A1T5IY09</accession>
<dbReference type="InterPro" id="IPR001958">
    <property type="entry name" value="Tet-R_TetA/multi-R_MdtG-like"/>
</dbReference>
<feature type="transmembrane region" description="Helical" evidence="7">
    <location>
        <begin position="75"/>
        <end position="102"/>
    </location>
</feature>
<dbReference type="GO" id="GO:0022857">
    <property type="term" value="F:transmembrane transporter activity"/>
    <property type="evidence" value="ECO:0007669"/>
    <property type="project" value="InterPro"/>
</dbReference>
<dbReference type="STRING" id="688867.SAMN05660236_0537"/>
<dbReference type="Pfam" id="PF03209">
    <property type="entry name" value="PUCC"/>
    <property type="match status" value="1"/>
</dbReference>
<evidence type="ECO:0000256" key="6">
    <source>
        <dbReference type="ARBA" id="ARBA00023136"/>
    </source>
</evidence>
<dbReference type="Pfam" id="PF07690">
    <property type="entry name" value="MFS_1"/>
    <property type="match status" value="1"/>
</dbReference>
<evidence type="ECO:0000256" key="3">
    <source>
        <dbReference type="ARBA" id="ARBA00007520"/>
    </source>
</evidence>
<evidence type="ECO:0000256" key="2">
    <source>
        <dbReference type="ARBA" id="ARBA00004141"/>
    </source>
</evidence>
<dbReference type="EMBL" id="FUZU01000001">
    <property type="protein sequence ID" value="SKC44099.1"/>
    <property type="molecule type" value="Genomic_DNA"/>
</dbReference>